<keyword evidence="6" id="KW-0479">Metal-binding</keyword>
<evidence type="ECO:0000256" key="2">
    <source>
        <dbReference type="ARBA" id="ARBA00005046"/>
    </source>
</evidence>
<evidence type="ECO:0000256" key="1">
    <source>
        <dbReference type="ARBA" id="ARBA00001946"/>
    </source>
</evidence>
<reference evidence="11" key="1">
    <citation type="submission" date="2020-05" db="EMBL/GenBank/DDBJ databases">
        <authorList>
            <person name="Chiriac C."/>
            <person name="Salcher M."/>
            <person name="Ghai R."/>
            <person name="Kavagutti S V."/>
        </authorList>
    </citation>
    <scope>NUCLEOTIDE SEQUENCE</scope>
</reference>
<gene>
    <name evidence="11" type="ORF">UFOPK3268_00662</name>
</gene>
<dbReference type="GO" id="GO:0061599">
    <property type="term" value="F:molybdopterin molybdotransferase activity"/>
    <property type="evidence" value="ECO:0007669"/>
    <property type="project" value="UniProtKB-EC"/>
</dbReference>
<comment type="cofactor">
    <cofactor evidence="1">
        <name>Mg(2+)</name>
        <dbReference type="ChEBI" id="CHEBI:18420"/>
    </cofactor>
</comment>
<feature type="domain" description="MoaB/Mog" evidence="10">
    <location>
        <begin position="179"/>
        <end position="318"/>
    </location>
</feature>
<sequence length="405" mass="41856">MRTVEEHLQAVLTGVLPLSPLEVTLVDARGCVLAEDVVAPWPLPPFDTASIDGYAVKAADLLAASDGIPAVLPVVDDVPAGYRASVELLPGTAIRIMAGAPMPEGAEAVVPFAWTDSGMPEVRIVRAIALGTNVRSRGADVPLHEVVARAGSILGPREIALLASVGLGSVSVHPQPRVVVLSTGNELVEPGGGLLPGLVPDSNGVTIAAAVQEAGAIAYRVGPIPDDPAPLMSTIEDQLVRADLIVTTGGVSATAYDTVKEVLSRLGTVEFTTVAMQPGMPQGHGVLGPDQTLIFVLPGNPVSAYVSFEIFVRPVIRRMLGHQRIHRPVVRAVLSEALPSPAGKRQFARGVLSIEDGRYVVSPAAGRGSHVLGALANSNALVVVPEGVTEVLPGAAVAVIRLDEV</sequence>
<dbReference type="UniPathway" id="UPA00344"/>
<evidence type="ECO:0000259" key="10">
    <source>
        <dbReference type="SMART" id="SM00852"/>
    </source>
</evidence>
<organism evidence="11">
    <name type="scientific">freshwater metagenome</name>
    <dbReference type="NCBI Taxonomy" id="449393"/>
    <lineage>
        <taxon>unclassified sequences</taxon>
        <taxon>metagenomes</taxon>
        <taxon>ecological metagenomes</taxon>
    </lineage>
</organism>
<dbReference type="GO" id="GO:0006777">
    <property type="term" value="P:Mo-molybdopterin cofactor biosynthetic process"/>
    <property type="evidence" value="ECO:0007669"/>
    <property type="project" value="UniProtKB-KW"/>
</dbReference>
<comment type="catalytic activity">
    <reaction evidence="9">
        <text>adenylyl-molybdopterin + molybdate = Mo-molybdopterin + AMP + H(+)</text>
        <dbReference type="Rhea" id="RHEA:35047"/>
        <dbReference type="ChEBI" id="CHEBI:15378"/>
        <dbReference type="ChEBI" id="CHEBI:36264"/>
        <dbReference type="ChEBI" id="CHEBI:62727"/>
        <dbReference type="ChEBI" id="CHEBI:71302"/>
        <dbReference type="ChEBI" id="CHEBI:456215"/>
        <dbReference type="EC" id="2.10.1.1"/>
    </reaction>
</comment>
<dbReference type="GO" id="GO:0046872">
    <property type="term" value="F:metal ion binding"/>
    <property type="evidence" value="ECO:0007669"/>
    <property type="project" value="UniProtKB-KW"/>
</dbReference>
<dbReference type="Pfam" id="PF03454">
    <property type="entry name" value="MoeA_C"/>
    <property type="match status" value="1"/>
</dbReference>
<dbReference type="SUPFAM" id="SSF63882">
    <property type="entry name" value="MoeA N-terminal region -like"/>
    <property type="match status" value="1"/>
</dbReference>
<dbReference type="Gene3D" id="2.40.340.10">
    <property type="entry name" value="MoeA, C-terminal, domain IV"/>
    <property type="match status" value="1"/>
</dbReference>
<dbReference type="InterPro" id="IPR036688">
    <property type="entry name" value="MoeA_C_domain_IV_sf"/>
</dbReference>
<dbReference type="Gene3D" id="2.170.190.11">
    <property type="entry name" value="Molybdopterin biosynthesis moea protein, domain 3"/>
    <property type="match status" value="1"/>
</dbReference>
<dbReference type="Pfam" id="PF03453">
    <property type="entry name" value="MoeA_N"/>
    <property type="match status" value="1"/>
</dbReference>
<dbReference type="GO" id="GO:0005829">
    <property type="term" value="C:cytosol"/>
    <property type="evidence" value="ECO:0007669"/>
    <property type="project" value="TreeGrafter"/>
</dbReference>
<dbReference type="PANTHER" id="PTHR10192:SF5">
    <property type="entry name" value="GEPHYRIN"/>
    <property type="match status" value="1"/>
</dbReference>
<proteinExistence type="predicted"/>
<keyword evidence="7" id="KW-0460">Magnesium</keyword>
<dbReference type="SUPFAM" id="SSF63867">
    <property type="entry name" value="MoeA C-terminal domain-like"/>
    <property type="match status" value="1"/>
</dbReference>
<evidence type="ECO:0000256" key="9">
    <source>
        <dbReference type="ARBA" id="ARBA00047317"/>
    </source>
</evidence>
<dbReference type="AlphaFoldDB" id="A0A6J7BSJ1"/>
<dbReference type="NCBIfam" id="NF045515">
    <property type="entry name" value="Glp_gephyrin"/>
    <property type="match status" value="1"/>
</dbReference>
<dbReference type="InterPro" id="IPR005110">
    <property type="entry name" value="MoeA_linker/N"/>
</dbReference>
<evidence type="ECO:0000313" key="11">
    <source>
        <dbReference type="EMBL" id="CAB4848736.1"/>
    </source>
</evidence>
<dbReference type="Gene3D" id="3.40.980.10">
    <property type="entry name" value="MoaB/Mog-like domain"/>
    <property type="match status" value="1"/>
</dbReference>
<dbReference type="CDD" id="cd00887">
    <property type="entry name" value="MoeA"/>
    <property type="match status" value="1"/>
</dbReference>
<dbReference type="InterPro" id="IPR001453">
    <property type="entry name" value="MoaB/Mog_dom"/>
</dbReference>
<dbReference type="NCBIfam" id="TIGR00177">
    <property type="entry name" value="molyb_syn"/>
    <property type="match status" value="1"/>
</dbReference>
<dbReference type="EMBL" id="CAFBIZ010000066">
    <property type="protein sequence ID" value="CAB4848736.1"/>
    <property type="molecule type" value="Genomic_DNA"/>
</dbReference>
<evidence type="ECO:0000256" key="4">
    <source>
        <dbReference type="ARBA" id="ARBA00022505"/>
    </source>
</evidence>
<protein>
    <recommendedName>
        <fullName evidence="3">molybdopterin molybdotransferase</fullName>
        <ecNumber evidence="3">2.10.1.1</ecNumber>
    </recommendedName>
</protein>
<dbReference type="InterPro" id="IPR038987">
    <property type="entry name" value="MoeA-like"/>
</dbReference>
<evidence type="ECO:0000256" key="5">
    <source>
        <dbReference type="ARBA" id="ARBA00022679"/>
    </source>
</evidence>
<dbReference type="EC" id="2.10.1.1" evidence="3"/>
<evidence type="ECO:0000256" key="6">
    <source>
        <dbReference type="ARBA" id="ARBA00022723"/>
    </source>
</evidence>
<keyword evidence="8" id="KW-0501">Molybdenum cofactor biosynthesis</keyword>
<dbReference type="Gene3D" id="3.90.105.10">
    <property type="entry name" value="Molybdopterin biosynthesis moea protein, domain 2"/>
    <property type="match status" value="1"/>
</dbReference>
<keyword evidence="5" id="KW-0808">Transferase</keyword>
<dbReference type="InterPro" id="IPR036425">
    <property type="entry name" value="MoaB/Mog-like_dom_sf"/>
</dbReference>
<evidence type="ECO:0000256" key="3">
    <source>
        <dbReference type="ARBA" id="ARBA00013269"/>
    </source>
</evidence>
<dbReference type="InterPro" id="IPR036135">
    <property type="entry name" value="MoeA_linker/N_sf"/>
</dbReference>
<dbReference type="PANTHER" id="PTHR10192">
    <property type="entry name" value="MOLYBDOPTERIN BIOSYNTHESIS PROTEIN"/>
    <property type="match status" value="1"/>
</dbReference>
<accession>A0A6J7BSJ1</accession>
<dbReference type="Pfam" id="PF00994">
    <property type="entry name" value="MoCF_biosynth"/>
    <property type="match status" value="1"/>
</dbReference>
<evidence type="ECO:0000256" key="7">
    <source>
        <dbReference type="ARBA" id="ARBA00022842"/>
    </source>
</evidence>
<dbReference type="FunFam" id="3.40.980.10:FF:000004">
    <property type="entry name" value="Molybdopterin molybdenumtransferase"/>
    <property type="match status" value="1"/>
</dbReference>
<dbReference type="SUPFAM" id="SSF53218">
    <property type="entry name" value="Molybdenum cofactor biosynthesis proteins"/>
    <property type="match status" value="1"/>
</dbReference>
<evidence type="ECO:0000256" key="8">
    <source>
        <dbReference type="ARBA" id="ARBA00023150"/>
    </source>
</evidence>
<dbReference type="SMART" id="SM00852">
    <property type="entry name" value="MoCF_biosynth"/>
    <property type="match status" value="1"/>
</dbReference>
<dbReference type="InterPro" id="IPR005111">
    <property type="entry name" value="MoeA_C_domain_IV"/>
</dbReference>
<comment type="pathway">
    <text evidence="2">Cofactor biosynthesis; molybdopterin biosynthesis.</text>
</comment>
<keyword evidence="4" id="KW-0500">Molybdenum</keyword>
<name>A0A6J7BSJ1_9ZZZZ</name>